<evidence type="ECO:0000313" key="2">
    <source>
        <dbReference type="Proteomes" id="UP000821837"/>
    </source>
</evidence>
<name>A0A9D4SPP9_RHISA</name>
<accession>A0A9D4SPP9</accession>
<evidence type="ECO:0000313" key="1">
    <source>
        <dbReference type="EMBL" id="KAH7938901.1"/>
    </source>
</evidence>
<keyword evidence="2" id="KW-1185">Reference proteome</keyword>
<reference evidence="1" key="2">
    <citation type="submission" date="2021-09" db="EMBL/GenBank/DDBJ databases">
        <authorList>
            <person name="Jia N."/>
            <person name="Wang J."/>
            <person name="Shi W."/>
            <person name="Du L."/>
            <person name="Sun Y."/>
            <person name="Zhan W."/>
            <person name="Jiang J."/>
            <person name="Wang Q."/>
            <person name="Zhang B."/>
            <person name="Ji P."/>
            <person name="Sakyi L.B."/>
            <person name="Cui X."/>
            <person name="Yuan T."/>
            <person name="Jiang B."/>
            <person name="Yang W."/>
            <person name="Lam T.T.-Y."/>
            <person name="Chang Q."/>
            <person name="Ding S."/>
            <person name="Wang X."/>
            <person name="Zhu J."/>
            <person name="Ruan X."/>
            <person name="Zhao L."/>
            <person name="Wei J."/>
            <person name="Que T."/>
            <person name="Du C."/>
            <person name="Cheng J."/>
            <person name="Dai P."/>
            <person name="Han X."/>
            <person name="Huang E."/>
            <person name="Gao Y."/>
            <person name="Liu J."/>
            <person name="Shao H."/>
            <person name="Ye R."/>
            <person name="Li L."/>
            <person name="Wei W."/>
            <person name="Wang X."/>
            <person name="Wang C."/>
            <person name="Huo Q."/>
            <person name="Li W."/>
            <person name="Guo W."/>
            <person name="Chen H."/>
            <person name="Chen S."/>
            <person name="Zhou L."/>
            <person name="Zhou L."/>
            <person name="Ni X."/>
            <person name="Tian J."/>
            <person name="Zhou Y."/>
            <person name="Sheng Y."/>
            <person name="Liu T."/>
            <person name="Pan Y."/>
            <person name="Xia L."/>
            <person name="Li J."/>
            <person name="Zhao F."/>
            <person name="Cao W."/>
        </authorList>
    </citation>
    <scope>NUCLEOTIDE SEQUENCE</scope>
    <source>
        <strain evidence="1">Rsan-2018</strain>
        <tissue evidence="1">Larvae</tissue>
    </source>
</reference>
<protein>
    <submittedName>
        <fullName evidence="1">Uncharacterized protein</fullName>
    </submittedName>
</protein>
<dbReference type="Proteomes" id="UP000821837">
    <property type="component" value="Chromosome 8"/>
</dbReference>
<dbReference type="AlphaFoldDB" id="A0A9D4SPP9"/>
<organism evidence="1 2">
    <name type="scientific">Rhipicephalus sanguineus</name>
    <name type="common">Brown dog tick</name>
    <name type="synonym">Ixodes sanguineus</name>
    <dbReference type="NCBI Taxonomy" id="34632"/>
    <lineage>
        <taxon>Eukaryota</taxon>
        <taxon>Metazoa</taxon>
        <taxon>Ecdysozoa</taxon>
        <taxon>Arthropoda</taxon>
        <taxon>Chelicerata</taxon>
        <taxon>Arachnida</taxon>
        <taxon>Acari</taxon>
        <taxon>Parasitiformes</taxon>
        <taxon>Ixodida</taxon>
        <taxon>Ixodoidea</taxon>
        <taxon>Ixodidae</taxon>
        <taxon>Rhipicephalinae</taxon>
        <taxon>Rhipicephalus</taxon>
        <taxon>Rhipicephalus</taxon>
    </lineage>
</organism>
<dbReference type="EMBL" id="JABSTV010001254">
    <property type="protein sequence ID" value="KAH7938901.1"/>
    <property type="molecule type" value="Genomic_DNA"/>
</dbReference>
<comment type="caution">
    <text evidence="1">The sequence shown here is derived from an EMBL/GenBank/DDBJ whole genome shotgun (WGS) entry which is preliminary data.</text>
</comment>
<gene>
    <name evidence="1" type="ORF">HPB52_002189</name>
</gene>
<proteinExistence type="predicted"/>
<reference evidence="1" key="1">
    <citation type="journal article" date="2020" name="Cell">
        <title>Large-Scale Comparative Analyses of Tick Genomes Elucidate Their Genetic Diversity and Vector Capacities.</title>
        <authorList>
            <consortium name="Tick Genome and Microbiome Consortium (TIGMIC)"/>
            <person name="Jia N."/>
            <person name="Wang J."/>
            <person name="Shi W."/>
            <person name="Du L."/>
            <person name="Sun Y."/>
            <person name="Zhan W."/>
            <person name="Jiang J.F."/>
            <person name="Wang Q."/>
            <person name="Zhang B."/>
            <person name="Ji P."/>
            <person name="Bell-Sakyi L."/>
            <person name="Cui X.M."/>
            <person name="Yuan T.T."/>
            <person name="Jiang B.G."/>
            <person name="Yang W.F."/>
            <person name="Lam T.T."/>
            <person name="Chang Q.C."/>
            <person name="Ding S.J."/>
            <person name="Wang X.J."/>
            <person name="Zhu J.G."/>
            <person name="Ruan X.D."/>
            <person name="Zhao L."/>
            <person name="Wei J.T."/>
            <person name="Ye R.Z."/>
            <person name="Que T.C."/>
            <person name="Du C.H."/>
            <person name="Zhou Y.H."/>
            <person name="Cheng J.X."/>
            <person name="Dai P.F."/>
            <person name="Guo W.B."/>
            <person name="Han X.H."/>
            <person name="Huang E.J."/>
            <person name="Li L.F."/>
            <person name="Wei W."/>
            <person name="Gao Y.C."/>
            <person name="Liu J.Z."/>
            <person name="Shao H.Z."/>
            <person name="Wang X."/>
            <person name="Wang C.C."/>
            <person name="Yang T.C."/>
            <person name="Huo Q.B."/>
            <person name="Li W."/>
            <person name="Chen H.Y."/>
            <person name="Chen S.E."/>
            <person name="Zhou L.G."/>
            <person name="Ni X.B."/>
            <person name="Tian J.H."/>
            <person name="Sheng Y."/>
            <person name="Liu T."/>
            <person name="Pan Y.S."/>
            <person name="Xia L.Y."/>
            <person name="Li J."/>
            <person name="Zhao F."/>
            <person name="Cao W.C."/>
        </authorList>
    </citation>
    <scope>NUCLEOTIDE SEQUENCE</scope>
    <source>
        <strain evidence="1">Rsan-2018</strain>
    </source>
</reference>
<sequence length="79" mass="8669">MLQHHLMTPLQRKTTYSCMYSVDSGRLSTEDVIVNGGVHETASPDSARPVYYDRTDAICNEGVQVDASRTLHAMSNPAA</sequence>